<dbReference type="EMBL" id="AKGD01000001">
    <property type="protein sequence ID" value="EIT71783.1"/>
    <property type="molecule type" value="Genomic_DNA"/>
</dbReference>
<dbReference type="InterPro" id="IPR024590">
    <property type="entry name" value="HrpA_C"/>
</dbReference>
<dbReference type="AlphaFoldDB" id="I8TDJ6"/>
<feature type="domain" description="RNA helicase HrpA C-terminal" evidence="1">
    <location>
        <begin position="13"/>
        <end position="243"/>
    </location>
</feature>
<dbReference type="OrthoDB" id="9805617at2"/>
<keyword evidence="3" id="KW-1185">Reference proteome</keyword>
<dbReference type="RefSeq" id="WP_007184869.1">
    <property type="nucleotide sequence ID" value="NZ_AKGD01000001.1"/>
</dbReference>
<gene>
    <name evidence="2" type="ORF">WQQ_19200</name>
</gene>
<organism evidence="2 3">
    <name type="scientific">Hydrocarboniphaga effusa AP103</name>
    <dbReference type="NCBI Taxonomy" id="1172194"/>
    <lineage>
        <taxon>Bacteria</taxon>
        <taxon>Pseudomonadati</taxon>
        <taxon>Pseudomonadota</taxon>
        <taxon>Gammaproteobacteria</taxon>
        <taxon>Nevskiales</taxon>
        <taxon>Nevskiaceae</taxon>
        <taxon>Hydrocarboniphaga</taxon>
    </lineage>
</organism>
<evidence type="ECO:0000313" key="3">
    <source>
        <dbReference type="Proteomes" id="UP000003704"/>
    </source>
</evidence>
<dbReference type="Pfam" id="PF11898">
    <property type="entry name" value="DUF3418"/>
    <property type="match status" value="1"/>
</dbReference>
<proteinExistence type="predicted"/>
<evidence type="ECO:0000259" key="1">
    <source>
        <dbReference type="Pfam" id="PF11898"/>
    </source>
</evidence>
<protein>
    <recommendedName>
        <fullName evidence="1">RNA helicase HrpA C-terminal domain-containing protein</fullName>
    </recommendedName>
</protein>
<dbReference type="Proteomes" id="UP000003704">
    <property type="component" value="Unassembled WGS sequence"/>
</dbReference>
<comment type="caution">
    <text evidence="2">The sequence shown here is derived from an EMBL/GenBank/DDBJ whole genome shotgun (WGS) entry which is preliminary data.</text>
</comment>
<reference evidence="2 3" key="1">
    <citation type="journal article" date="2012" name="J. Bacteriol.">
        <title>Genome Sequence of n-Alkane-Degrading Hydrocarboniphaga effusa Strain AP103T (ATCC BAA-332T).</title>
        <authorList>
            <person name="Chang H.K."/>
            <person name="Zylstra G.J."/>
            <person name="Chae J.C."/>
        </authorList>
    </citation>
    <scope>NUCLEOTIDE SEQUENCE [LARGE SCALE GENOMIC DNA]</scope>
    <source>
        <strain evidence="2 3">AP103</strain>
    </source>
</reference>
<name>I8TDJ6_9GAMM</name>
<dbReference type="STRING" id="1172194.WQQ_19200"/>
<evidence type="ECO:0000313" key="2">
    <source>
        <dbReference type="EMBL" id="EIT71783.1"/>
    </source>
</evidence>
<accession>I8TDJ6</accession>
<sequence>MPRVPTTAIAGQGEGRVRLALFESPAAAAAAHAIGVRELLLARLSDRVRDLVKTARSKLGLTLVGSMHAPEAIAIAVARRAAEQSWPLATLRSDAAFKDALQHRGDFGRVAVKLLDDVCGWLQAAYTLRRAIREQHNRWPDSLRDMAAQIDTLLAPGFIEALPEAQWPRVAIWLRAADIRLQRLPNKPQRDLELSAPIRQLAARLPSPFHPARWLLEEWRVASFAQELKAVGSPTADRINAVLREST</sequence>